<comment type="caution">
    <text evidence="1">The sequence shown here is derived from an EMBL/GenBank/DDBJ whole genome shotgun (WGS) entry which is preliminary data.</text>
</comment>
<accession>A0A4Y2JMF8</accession>
<evidence type="ECO:0000313" key="2">
    <source>
        <dbReference type="Proteomes" id="UP000499080"/>
    </source>
</evidence>
<reference evidence="1 2" key="1">
    <citation type="journal article" date="2019" name="Sci. Rep.">
        <title>Orb-weaving spider Araneus ventricosus genome elucidates the spidroin gene catalogue.</title>
        <authorList>
            <person name="Kono N."/>
            <person name="Nakamura H."/>
            <person name="Ohtoshi R."/>
            <person name="Moran D.A.P."/>
            <person name="Shinohara A."/>
            <person name="Yoshida Y."/>
            <person name="Fujiwara M."/>
            <person name="Mori M."/>
            <person name="Tomita M."/>
            <person name="Arakawa K."/>
        </authorList>
    </citation>
    <scope>NUCLEOTIDE SEQUENCE [LARGE SCALE GENOMIC DNA]</scope>
</reference>
<keyword evidence="2" id="KW-1185">Reference proteome</keyword>
<name>A0A4Y2JMF8_ARAVE</name>
<protein>
    <submittedName>
        <fullName evidence="1">Uncharacterized protein</fullName>
    </submittedName>
</protein>
<gene>
    <name evidence="1" type="ORF">AVEN_141687_1</name>
</gene>
<dbReference type="AlphaFoldDB" id="A0A4Y2JMF8"/>
<proteinExistence type="predicted"/>
<evidence type="ECO:0000313" key="1">
    <source>
        <dbReference type="EMBL" id="GBM90658.1"/>
    </source>
</evidence>
<organism evidence="1 2">
    <name type="scientific">Araneus ventricosus</name>
    <name type="common">Orbweaver spider</name>
    <name type="synonym">Epeira ventricosa</name>
    <dbReference type="NCBI Taxonomy" id="182803"/>
    <lineage>
        <taxon>Eukaryota</taxon>
        <taxon>Metazoa</taxon>
        <taxon>Ecdysozoa</taxon>
        <taxon>Arthropoda</taxon>
        <taxon>Chelicerata</taxon>
        <taxon>Arachnida</taxon>
        <taxon>Araneae</taxon>
        <taxon>Araneomorphae</taxon>
        <taxon>Entelegynae</taxon>
        <taxon>Araneoidea</taxon>
        <taxon>Araneidae</taxon>
        <taxon>Araneus</taxon>
    </lineage>
</organism>
<sequence>MNKLVPVRSQRQQTSVYIPITIPPIRILLLEQAPISKSLRPISCYLTFFEHRVSFPKKIKLGLHYTSFLKRNLLSRPKVFKCTQNYSVSVITTSFNVISFEVENLPIPDFQPVLTIDVRRISRSTCKKTYGSTFPPHIPIISGFIFHDHSLKVVHLAGVVEPSEGMPKEEYEEWMSIDEEIPVAATITDLEICQAVCEQKQ</sequence>
<dbReference type="EMBL" id="BGPR01003641">
    <property type="protein sequence ID" value="GBM90658.1"/>
    <property type="molecule type" value="Genomic_DNA"/>
</dbReference>
<dbReference type="Proteomes" id="UP000499080">
    <property type="component" value="Unassembled WGS sequence"/>
</dbReference>